<dbReference type="eggNOG" id="COG2226">
    <property type="taxonomic scope" value="Bacteria"/>
</dbReference>
<dbReference type="Pfam" id="PF08241">
    <property type="entry name" value="Methyltransf_11"/>
    <property type="match status" value="1"/>
</dbReference>
<protein>
    <recommendedName>
        <fullName evidence="1">Methyltransferase type 11 domain-containing protein</fullName>
    </recommendedName>
</protein>
<dbReference type="EMBL" id="BAVZ01000001">
    <property type="protein sequence ID" value="GAF06567.1"/>
    <property type="molecule type" value="Genomic_DNA"/>
</dbReference>
<evidence type="ECO:0000313" key="2">
    <source>
        <dbReference type="EMBL" id="GAF06567.1"/>
    </source>
</evidence>
<keyword evidence="3" id="KW-1185">Reference proteome</keyword>
<dbReference type="STRING" id="1236976.JCM16418_531"/>
<reference evidence="2 3" key="1">
    <citation type="journal article" date="2014" name="Genome Announc.">
        <title>Draft Genome Sequence of Paenibacillus pini JCM 16418T, Isolated from the Rhizosphere of Pine Tree.</title>
        <authorList>
            <person name="Yuki M."/>
            <person name="Oshima K."/>
            <person name="Suda W."/>
            <person name="Oshida Y."/>
            <person name="Kitamura K."/>
            <person name="Iida Y."/>
            <person name="Hattori M."/>
            <person name="Ohkuma M."/>
        </authorList>
    </citation>
    <scope>NUCLEOTIDE SEQUENCE [LARGE SCALE GENOMIC DNA]</scope>
    <source>
        <strain evidence="2 3">JCM 16418</strain>
    </source>
</reference>
<feature type="domain" description="Methyltransferase type 11" evidence="1">
    <location>
        <begin position="1"/>
        <end position="50"/>
    </location>
</feature>
<evidence type="ECO:0000313" key="3">
    <source>
        <dbReference type="Proteomes" id="UP000019364"/>
    </source>
</evidence>
<organism evidence="2 3">
    <name type="scientific">Paenibacillus pini JCM 16418</name>
    <dbReference type="NCBI Taxonomy" id="1236976"/>
    <lineage>
        <taxon>Bacteria</taxon>
        <taxon>Bacillati</taxon>
        <taxon>Bacillota</taxon>
        <taxon>Bacilli</taxon>
        <taxon>Bacillales</taxon>
        <taxon>Paenibacillaceae</taxon>
        <taxon>Paenibacillus</taxon>
    </lineage>
</organism>
<dbReference type="Proteomes" id="UP000019364">
    <property type="component" value="Unassembled WGS sequence"/>
</dbReference>
<gene>
    <name evidence="2" type="ORF">JCM16418_531</name>
</gene>
<proteinExistence type="predicted"/>
<evidence type="ECO:0000259" key="1">
    <source>
        <dbReference type="Pfam" id="PF08241"/>
    </source>
</evidence>
<name>W7YDP9_9BACL</name>
<dbReference type="AlphaFoldDB" id="W7YDP9"/>
<comment type="caution">
    <text evidence="2">The sequence shown here is derived from an EMBL/GenBank/DDBJ whole genome shotgun (WGS) entry which is preliminary data.</text>
</comment>
<dbReference type="InterPro" id="IPR013216">
    <property type="entry name" value="Methyltransf_11"/>
</dbReference>
<sequence>MLGKVKTKFKNATIKFLEMDEQNMVFEEELFDYVVASLILSVVPDANKCF</sequence>
<accession>W7YDP9</accession>
<dbReference type="GO" id="GO:0008757">
    <property type="term" value="F:S-adenosylmethionine-dependent methyltransferase activity"/>
    <property type="evidence" value="ECO:0007669"/>
    <property type="project" value="InterPro"/>
</dbReference>